<dbReference type="PANTHER" id="PTHR43135:SF3">
    <property type="entry name" value="ALPHA-D-RIBOSE 1-METHYLPHOSPHONATE 5-TRIPHOSPHATE DIPHOSPHATASE"/>
    <property type="match status" value="1"/>
</dbReference>
<organism evidence="2 3">
    <name type="scientific">Umboniibacter marinipuniceus</name>
    <dbReference type="NCBI Taxonomy" id="569599"/>
    <lineage>
        <taxon>Bacteria</taxon>
        <taxon>Pseudomonadati</taxon>
        <taxon>Pseudomonadota</taxon>
        <taxon>Gammaproteobacteria</taxon>
        <taxon>Cellvibrionales</taxon>
        <taxon>Cellvibrionaceae</taxon>
        <taxon>Umboniibacter</taxon>
    </lineage>
</organism>
<accession>A0A3M0ADX1</accession>
<proteinExistence type="predicted"/>
<dbReference type="OrthoDB" id="9802793at2"/>
<dbReference type="Gene3D" id="3.20.20.140">
    <property type="entry name" value="Metal-dependent hydrolases"/>
    <property type="match status" value="1"/>
</dbReference>
<name>A0A3M0ADX1_9GAMM</name>
<dbReference type="SUPFAM" id="SSF51338">
    <property type="entry name" value="Composite domain of metallo-dependent hydrolases"/>
    <property type="match status" value="1"/>
</dbReference>
<dbReference type="Proteomes" id="UP000267187">
    <property type="component" value="Unassembled WGS sequence"/>
</dbReference>
<dbReference type="EMBL" id="REFJ01000001">
    <property type="protein sequence ID" value="RMA82736.1"/>
    <property type="molecule type" value="Genomic_DNA"/>
</dbReference>
<keyword evidence="1" id="KW-0732">Signal</keyword>
<keyword evidence="2" id="KW-0378">Hydrolase</keyword>
<dbReference type="Gene3D" id="2.30.40.10">
    <property type="entry name" value="Urease, subunit C, domain 1"/>
    <property type="match status" value="1"/>
</dbReference>
<reference evidence="2 3" key="1">
    <citation type="submission" date="2018-10" db="EMBL/GenBank/DDBJ databases">
        <title>Genomic Encyclopedia of Type Strains, Phase IV (KMG-IV): sequencing the most valuable type-strain genomes for metagenomic binning, comparative biology and taxonomic classification.</title>
        <authorList>
            <person name="Goeker M."/>
        </authorList>
    </citation>
    <scope>NUCLEOTIDE SEQUENCE [LARGE SCALE GENOMIC DNA]</scope>
    <source>
        <strain evidence="2 3">DSM 25080</strain>
    </source>
</reference>
<evidence type="ECO:0000256" key="1">
    <source>
        <dbReference type="SAM" id="SignalP"/>
    </source>
</evidence>
<keyword evidence="3" id="KW-1185">Reference proteome</keyword>
<protein>
    <submittedName>
        <fullName evidence="2">Imidazolonepropionase-like amidohydrolase</fullName>
    </submittedName>
</protein>
<feature type="signal peptide" evidence="1">
    <location>
        <begin position="1"/>
        <end position="18"/>
    </location>
</feature>
<dbReference type="InterPro" id="IPR011059">
    <property type="entry name" value="Metal-dep_hydrolase_composite"/>
</dbReference>
<dbReference type="SUPFAM" id="SSF51556">
    <property type="entry name" value="Metallo-dependent hydrolases"/>
    <property type="match status" value="1"/>
</dbReference>
<evidence type="ECO:0000313" key="3">
    <source>
        <dbReference type="Proteomes" id="UP000267187"/>
    </source>
</evidence>
<dbReference type="GO" id="GO:0016810">
    <property type="term" value="F:hydrolase activity, acting on carbon-nitrogen (but not peptide) bonds"/>
    <property type="evidence" value="ECO:0007669"/>
    <property type="project" value="InterPro"/>
</dbReference>
<sequence>MIRSTLALALIASNVAMADNIAIINAKAVTQSAQGTLENATILIRGDEIVAIGNGVNIPAGTAVIDAAGQYVTPGLVGTAVNWGSVEVSAESSTVDAYSDESGAATSMQYAINPDSTRLPLAYRFGFTRAVVAPGGGSKVFLGQAAAIKTYGDDIVTAADIAQFVDVEEFGKDVSGGTRAALWVNLERVMADAKHYANNPRDRYSNAGSYVLSLDSLEALQAVISGDVPLVFDANRMSDLRLVMDFAERHNLKAVIRGGAEAWRVADELAAADIAVLVDPYLNLPYGFDQRAARLDNAALLNAAGVTIAFYNGEPYTGQTLTQAAGLAVAHGLPWESAVDALTVNPVDIFGGAYSATMEIGQTADVVIWSGDPLELTSAPTTVIIDGEQVDLTTREEALAKRYFDINQAEPFSYN</sequence>
<comment type="caution">
    <text evidence="2">The sequence shown here is derived from an EMBL/GenBank/DDBJ whole genome shotgun (WGS) entry which is preliminary data.</text>
</comment>
<dbReference type="AlphaFoldDB" id="A0A3M0ADX1"/>
<feature type="chain" id="PRO_5017959199" evidence="1">
    <location>
        <begin position="19"/>
        <end position="415"/>
    </location>
</feature>
<evidence type="ECO:0000313" key="2">
    <source>
        <dbReference type="EMBL" id="RMA82736.1"/>
    </source>
</evidence>
<dbReference type="PANTHER" id="PTHR43135">
    <property type="entry name" value="ALPHA-D-RIBOSE 1-METHYLPHOSPHONATE 5-TRIPHOSPHATE DIPHOSPHATASE"/>
    <property type="match status" value="1"/>
</dbReference>
<gene>
    <name evidence="2" type="ORF">DFR27_0694</name>
</gene>
<dbReference type="InterPro" id="IPR032466">
    <property type="entry name" value="Metal_Hydrolase"/>
</dbReference>
<dbReference type="InterPro" id="IPR051781">
    <property type="entry name" value="Metallo-dep_Hydrolase"/>
</dbReference>
<dbReference type="RefSeq" id="WP_121876043.1">
    <property type="nucleotide sequence ID" value="NZ_REFJ01000001.1"/>
</dbReference>